<sequence length="226" mass="24638">MLLVPALVTARFAARDIQDQTVPLIRSFYVDTALCYGSTSCLNSTSVQGLTDVAAKLATNFQSVKIRTSALPTMEDVLTRVLTSQGHISAAVEKATHLLRTDVDAMISTNVLWEHLSADKIVPTLLAHIRVPVGPGISWLLMGRHVTMNAGLLHHPVTNSVLTLPDLTTEIVEPDITSTLVHKLAKTLTNVQKGRLSALRHVQTHPAVIRAPVRMDICLERIHSIV</sequence>
<proteinExistence type="predicted"/>
<dbReference type="EMBL" id="CP111026">
    <property type="protein sequence ID" value="WAR28397.1"/>
    <property type="molecule type" value="Genomic_DNA"/>
</dbReference>
<reference evidence="1" key="1">
    <citation type="submission" date="2022-11" db="EMBL/GenBank/DDBJ databases">
        <title>Centuries of genome instability and evolution in soft-shell clam transmissible cancer (bioRxiv).</title>
        <authorList>
            <person name="Hart S.F.M."/>
            <person name="Yonemitsu M.A."/>
            <person name="Giersch R.M."/>
            <person name="Beal B.F."/>
            <person name="Arriagada G."/>
            <person name="Davis B.W."/>
            <person name="Ostrander E.A."/>
            <person name="Goff S.P."/>
            <person name="Metzger M.J."/>
        </authorList>
    </citation>
    <scope>NUCLEOTIDE SEQUENCE</scope>
    <source>
        <strain evidence="1">MELC-2E11</strain>
        <tissue evidence="1">Siphon/mantle</tissue>
    </source>
</reference>
<dbReference type="Proteomes" id="UP001164746">
    <property type="component" value="Chromosome 15"/>
</dbReference>
<name>A0ABY7G3B7_MYAAR</name>
<evidence type="ECO:0000313" key="2">
    <source>
        <dbReference type="Proteomes" id="UP001164746"/>
    </source>
</evidence>
<accession>A0ABY7G3B7</accession>
<organism evidence="1 2">
    <name type="scientific">Mya arenaria</name>
    <name type="common">Soft-shell clam</name>
    <dbReference type="NCBI Taxonomy" id="6604"/>
    <lineage>
        <taxon>Eukaryota</taxon>
        <taxon>Metazoa</taxon>
        <taxon>Spiralia</taxon>
        <taxon>Lophotrochozoa</taxon>
        <taxon>Mollusca</taxon>
        <taxon>Bivalvia</taxon>
        <taxon>Autobranchia</taxon>
        <taxon>Heteroconchia</taxon>
        <taxon>Euheterodonta</taxon>
        <taxon>Imparidentia</taxon>
        <taxon>Neoheterodontei</taxon>
        <taxon>Myida</taxon>
        <taxon>Myoidea</taxon>
        <taxon>Myidae</taxon>
        <taxon>Mya</taxon>
    </lineage>
</organism>
<protein>
    <submittedName>
        <fullName evidence="1">Uncharacterized protein</fullName>
    </submittedName>
</protein>
<evidence type="ECO:0000313" key="1">
    <source>
        <dbReference type="EMBL" id="WAR28397.1"/>
    </source>
</evidence>
<keyword evidence="2" id="KW-1185">Reference proteome</keyword>
<gene>
    <name evidence="1" type="ORF">MAR_014101</name>
</gene>